<comment type="caution">
    <text evidence="2">The sequence shown here is derived from an EMBL/GenBank/DDBJ whole genome shotgun (WGS) entry which is preliminary data.</text>
</comment>
<dbReference type="InterPro" id="IPR042267">
    <property type="entry name" value="VTC_sf"/>
</dbReference>
<evidence type="ECO:0000313" key="3">
    <source>
        <dbReference type="Proteomes" id="UP000461585"/>
    </source>
</evidence>
<dbReference type="Gene3D" id="3.20.100.30">
    <property type="entry name" value="VTC, catalytic tunnel domain"/>
    <property type="match status" value="1"/>
</dbReference>
<dbReference type="InterPro" id="IPR018966">
    <property type="entry name" value="VTC_domain"/>
</dbReference>
<dbReference type="CDD" id="cd07750">
    <property type="entry name" value="PolyPPase_VTC_like"/>
    <property type="match status" value="1"/>
</dbReference>
<protein>
    <submittedName>
        <fullName evidence="2">Polyphosphate polymerase domain-containing protein</fullName>
    </submittedName>
</protein>
<feature type="domain" description="VTC" evidence="1">
    <location>
        <begin position="7"/>
        <end position="223"/>
    </location>
</feature>
<name>A0A7X5HUY5_9FIRM</name>
<dbReference type="Proteomes" id="UP000461585">
    <property type="component" value="Unassembled WGS sequence"/>
</dbReference>
<accession>A0A7X5HUY5</accession>
<dbReference type="GO" id="GO:0006799">
    <property type="term" value="P:polyphosphate biosynthetic process"/>
    <property type="evidence" value="ECO:0007669"/>
    <property type="project" value="UniProtKB-ARBA"/>
</dbReference>
<dbReference type="Pfam" id="PF09359">
    <property type="entry name" value="VTC"/>
    <property type="match status" value="1"/>
</dbReference>
<keyword evidence="3" id="KW-1185">Reference proteome</keyword>
<organism evidence="2 3">
    <name type="scientific">Anaerotalea alkaliphila</name>
    <dbReference type="NCBI Taxonomy" id="2662126"/>
    <lineage>
        <taxon>Bacteria</taxon>
        <taxon>Bacillati</taxon>
        <taxon>Bacillota</taxon>
        <taxon>Clostridia</taxon>
        <taxon>Eubacteriales</taxon>
        <taxon>Anaerotalea</taxon>
    </lineage>
</organism>
<proteinExistence type="predicted"/>
<evidence type="ECO:0000313" key="2">
    <source>
        <dbReference type="EMBL" id="NDL67133.1"/>
    </source>
</evidence>
<evidence type="ECO:0000259" key="1">
    <source>
        <dbReference type="Pfam" id="PF09359"/>
    </source>
</evidence>
<sequence length="227" mass="26518">MEERCYRNEIKHLISWSAKVALVNRLDKVLDLDGNAQGKGYLVKSLYFDTLYDEALKEKLDGQPLREKFRLRCYNDDYSHLKFEKKVKEYRKGYKESCRVTLEEARRLAAGDLEFIGEGSAPLLQEFYAKSRIKLLRPTVTVVYDRRAYAYRPGNTRVTLDSRIRTSSNWRDFFRKEQALVPVGMDRCVLEVKFDRYLPDLVRDLVQVGETGSAANSKYVLGRMLYA</sequence>
<reference evidence="2 3" key="1">
    <citation type="submission" date="2020-01" db="EMBL/GenBank/DDBJ databases">
        <title>Anaeroalcalibacter tamaniensis gen. nov., sp. nov., moderately halophilic strictly anaerobic fermenter bacterium from mud volcano of Taman peninsula.</title>
        <authorList>
            <person name="Frolova A."/>
            <person name="Merkel A.Y."/>
            <person name="Slobodkin A.I."/>
        </authorList>
    </citation>
    <scope>NUCLEOTIDE SEQUENCE [LARGE SCALE GENOMIC DNA]</scope>
    <source>
        <strain evidence="2 3">F-3ap</strain>
    </source>
</reference>
<dbReference type="AlphaFoldDB" id="A0A7X5HUY5"/>
<dbReference type="EMBL" id="JAAEEH010000010">
    <property type="protein sequence ID" value="NDL67133.1"/>
    <property type="molecule type" value="Genomic_DNA"/>
</dbReference>
<dbReference type="RefSeq" id="WP_162369862.1">
    <property type="nucleotide sequence ID" value="NZ_JAAEEH010000010.1"/>
</dbReference>
<gene>
    <name evidence="2" type="ORF">GXN74_05150</name>
</gene>